<sequence>MRDTDGAWKRPRGQAWGNEAQRAVLHALAEDIARRSGHRVAVVEALRSDGNFEFVAIAGSPDGHEHLMGEATPLQMIDHMVAVGTHVDGWVHLPVDRIDSETRTFVDQYGHTPDVPEGDGPDGWHPEDLLFRLLTNGDGDLRAVLWLDEPHSGRRPTPEGIAGINAEVGAMYDAIVGIVERELYGEQVRMVTQARTAIRSVPPGLGLPDFLSRTRDAMVEAMAVDTVDVLLAGDSAPPLEGQQPVLEEHMRQVWLRRGHLVLEPDLSWGVTDTAVPTPPIMRDLMEQRGIASWLLVPIGLGEEYLGTMGLGRSADGPRWIDSEINAAAAVASDLAGVVVDARLIDRERALNAELRGLNDHRRDMMQTLAHELRNPVSVLFTHLELVAMEDRIEDARDSLAALGRATRRIEDMVEDLMALASVSDTDHDLLVDEVDVSELVRESTEFLAPTAAASHVEVSLDVEEGLVLPADGDGLQRMVTNLLSNAVKYTPSGGRVSVSVSRWVEDGHDGVRIVCSDSGIGIDPEEVQRIFEPFYRSRHAEARARPGTGLGLAIIERVVTRHRGSVRVDSTLGEGTTFTVWLPMAGPDDVR</sequence>
<evidence type="ECO:0000256" key="8">
    <source>
        <dbReference type="ARBA" id="ARBA00022840"/>
    </source>
</evidence>
<evidence type="ECO:0000256" key="2">
    <source>
        <dbReference type="ARBA" id="ARBA00004236"/>
    </source>
</evidence>
<comment type="subcellular location">
    <subcellularLocation>
        <location evidence="2">Cell membrane</location>
    </subcellularLocation>
</comment>
<keyword evidence="5" id="KW-0808">Transferase</keyword>
<dbReference type="PANTHER" id="PTHR42878">
    <property type="entry name" value="TWO-COMPONENT HISTIDINE KINASE"/>
    <property type="match status" value="1"/>
</dbReference>
<dbReference type="GO" id="GO:0005524">
    <property type="term" value="F:ATP binding"/>
    <property type="evidence" value="ECO:0007669"/>
    <property type="project" value="UniProtKB-KW"/>
</dbReference>
<dbReference type="GO" id="GO:0007234">
    <property type="term" value="P:osmosensory signaling via phosphorelay pathway"/>
    <property type="evidence" value="ECO:0007669"/>
    <property type="project" value="TreeGrafter"/>
</dbReference>
<gene>
    <name evidence="12" type="ORF">F4692_001276</name>
</gene>
<dbReference type="Gene3D" id="3.30.565.10">
    <property type="entry name" value="Histidine kinase-like ATPase, C-terminal domain"/>
    <property type="match status" value="1"/>
</dbReference>
<keyword evidence="7 12" id="KW-0418">Kinase</keyword>
<dbReference type="SUPFAM" id="SSF47384">
    <property type="entry name" value="Homodimeric domain of signal transducing histidine kinase"/>
    <property type="match status" value="1"/>
</dbReference>
<reference evidence="12 13" key="2">
    <citation type="submission" date="2020-08" db="EMBL/GenBank/DDBJ databases">
        <title>The Agave Microbiome: Exploring the role of microbial communities in plant adaptations to desert environments.</title>
        <authorList>
            <person name="Partida-Martinez L.P."/>
        </authorList>
    </citation>
    <scope>NUCLEOTIDE SEQUENCE [LARGE SCALE GENOMIC DNA]</scope>
    <source>
        <strain evidence="12 13">AT2.17</strain>
    </source>
</reference>
<evidence type="ECO:0000313" key="12">
    <source>
        <dbReference type="EMBL" id="NYE36172.1"/>
    </source>
</evidence>
<dbReference type="InterPro" id="IPR003661">
    <property type="entry name" value="HisK_dim/P_dom"/>
</dbReference>
<keyword evidence="8" id="KW-0067">ATP-binding</keyword>
<dbReference type="EC" id="2.7.13.3" evidence="3"/>
<dbReference type="PRINTS" id="PR00344">
    <property type="entry name" value="BCTRLSENSOR"/>
</dbReference>
<evidence type="ECO:0000256" key="5">
    <source>
        <dbReference type="ARBA" id="ARBA00022679"/>
    </source>
</evidence>
<evidence type="ECO:0000256" key="1">
    <source>
        <dbReference type="ARBA" id="ARBA00000085"/>
    </source>
</evidence>
<keyword evidence="6" id="KW-0547">Nucleotide-binding</keyword>
<dbReference type="InterPro" id="IPR004358">
    <property type="entry name" value="Sig_transdc_His_kin-like_C"/>
</dbReference>
<reference evidence="12 13" key="1">
    <citation type="submission" date="2020-07" db="EMBL/GenBank/DDBJ databases">
        <authorList>
            <person name="Partida-Martinez L."/>
            <person name="Huntemann M."/>
            <person name="Clum A."/>
            <person name="Wang J."/>
            <person name="Palaniappan K."/>
            <person name="Ritter S."/>
            <person name="Chen I.-M."/>
            <person name="Stamatis D."/>
            <person name="Reddy T."/>
            <person name="O'Malley R."/>
            <person name="Daum C."/>
            <person name="Shapiro N."/>
            <person name="Ivanova N."/>
            <person name="Kyrpides N."/>
            <person name="Woyke T."/>
        </authorList>
    </citation>
    <scope>NUCLEOTIDE SEQUENCE [LARGE SCALE GENOMIC DNA]</scope>
    <source>
        <strain evidence="12 13">AT2.17</strain>
    </source>
</reference>
<evidence type="ECO:0000256" key="3">
    <source>
        <dbReference type="ARBA" id="ARBA00012438"/>
    </source>
</evidence>
<dbReference type="InterPro" id="IPR036097">
    <property type="entry name" value="HisK_dim/P_sf"/>
</dbReference>
<comment type="catalytic activity">
    <reaction evidence="1">
        <text>ATP + protein L-histidine = ADP + protein N-phospho-L-histidine.</text>
        <dbReference type="EC" id="2.7.13.3"/>
    </reaction>
</comment>
<evidence type="ECO:0000256" key="10">
    <source>
        <dbReference type="ARBA" id="ARBA00039401"/>
    </source>
</evidence>
<name>A0A7Y9H1C7_9ACTN</name>
<comment type="caution">
    <text evidence="12">The sequence shown here is derived from an EMBL/GenBank/DDBJ whole genome shotgun (WGS) entry which is preliminary data.</text>
</comment>
<dbReference type="SUPFAM" id="SSF55781">
    <property type="entry name" value="GAF domain-like"/>
    <property type="match status" value="1"/>
</dbReference>
<dbReference type="Gene3D" id="1.10.287.130">
    <property type="match status" value="1"/>
</dbReference>
<feature type="domain" description="Histidine kinase" evidence="11">
    <location>
        <begin position="367"/>
        <end position="586"/>
    </location>
</feature>
<dbReference type="AlphaFoldDB" id="A0A7Y9H1C7"/>
<dbReference type="GO" id="GO:0000155">
    <property type="term" value="F:phosphorelay sensor kinase activity"/>
    <property type="evidence" value="ECO:0007669"/>
    <property type="project" value="InterPro"/>
</dbReference>
<dbReference type="Gene3D" id="3.30.450.40">
    <property type="match status" value="1"/>
</dbReference>
<protein>
    <recommendedName>
        <fullName evidence="10">Sensor-like histidine kinase SenX3</fullName>
        <ecNumber evidence="3">2.7.13.3</ecNumber>
    </recommendedName>
</protein>
<dbReference type="GO" id="GO:0005886">
    <property type="term" value="C:plasma membrane"/>
    <property type="evidence" value="ECO:0007669"/>
    <property type="project" value="UniProtKB-SubCell"/>
</dbReference>
<dbReference type="GO" id="GO:0030295">
    <property type="term" value="F:protein kinase activator activity"/>
    <property type="evidence" value="ECO:0007669"/>
    <property type="project" value="TreeGrafter"/>
</dbReference>
<dbReference type="CDD" id="cd00075">
    <property type="entry name" value="HATPase"/>
    <property type="match status" value="1"/>
</dbReference>
<dbReference type="SMART" id="SM00387">
    <property type="entry name" value="HATPase_c"/>
    <property type="match status" value="1"/>
</dbReference>
<dbReference type="InterPro" id="IPR036890">
    <property type="entry name" value="HATPase_C_sf"/>
</dbReference>
<keyword evidence="4" id="KW-0597">Phosphoprotein</keyword>
<dbReference type="SUPFAM" id="SSF55874">
    <property type="entry name" value="ATPase domain of HSP90 chaperone/DNA topoisomerase II/histidine kinase"/>
    <property type="match status" value="1"/>
</dbReference>
<dbReference type="GO" id="GO:0000156">
    <property type="term" value="F:phosphorelay response regulator activity"/>
    <property type="evidence" value="ECO:0007669"/>
    <property type="project" value="TreeGrafter"/>
</dbReference>
<keyword evidence="9" id="KW-0902">Two-component regulatory system</keyword>
<organism evidence="12 13">
    <name type="scientific">Nocardioides cavernae</name>
    <dbReference type="NCBI Taxonomy" id="1921566"/>
    <lineage>
        <taxon>Bacteria</taxon>
        <taxon>Bacillati</taxon>
        <taxon>Actinomycetota</taxon>
        <taxon>Actinomycetes</taxon>
        <taxon>Propionibacteriales</taxon>
        <taxon>Nocardioidaceae</taxon>
        <taxon>Nocardioides</taxon>
    </lineage>
</organism>
<dbReference type="SMART" id="SM00388">
    <property type="entry name" value="HisKA"/>
    <property type="match status" value="1"/>
</dbReference>
<dbReference type="Pfam" id="PF02518">
    <property type="entry name" value="HATPase_c"/>
    <property type="match status" value="1"/>
</dbReference>
<dbReference type="InterPro" id="IPR050351">
    <property type="entry name" value="BphY/WalK/GraS-like"/>
</dbReference>
<dbReference type="EMBL" id="JACCBW010000001">
    <property type="protein sequence ID" value="NYE36172.1"/>
    <property type="molecule type" value="Genomic_DNA"/>
</dbReference>
<dbReference type="InterPro" id="IPR005467">
    <property type="entry name" value="His_kinase_dom"/>
</dbReference>
<evidence type="ECO:0000259" key="11">
    <source>
        <dbReference type="PROSITE" id="PS50109"/>
    </source>
</evidence>
<dbReference type="Proteomes" id="UP000549911">
    <property type="component" value="Unassembled WGS sequence"/>
</dbReference>
<dbReference type="CDD" id="cd00082">
    <property type="entry name" value="HisKA"/>
    <property type="match status" value="1"/>
</dbReference>
<dbReference type="InterPro" id="IPR029016">
    <property type="entry name" value="GAF-like_dom_sf"/>
</dbReference>
<evidence type="ECO:0000256" key="9">
    <source>
        <dbReference type="ARBA" id="ARBA00023012"/>
    </source>
</evidence>
<dbReference type="Pfam" id="PF00512">
    <property type="entry name" value="HisKA"/>
    <property type="match status" value="1"/>
</dbReference>
<evidence type="ECO:0000256" key="7">
    <source>
        <dbReference type="ARBA" id="ARBA00022777"/>
    </source>
</evidence>
<keyword evidence="13" id="KW-1185">Reference proteome</keyword>
<accession>A0A7Y9H1C7</accession>
<proteinExistence type="predicted"/>
<dbReference type="PANTHER" id="PTHR42878:SF7">
    <property type="entry name" value="SENSOR HISTIDINE KINASE GLRK"/>
    <property type="match status" value="1"/>
</dbReference>
<dbReference type="PROSITE" id="PS50109">
    <property type="entry name" value="HIS_KIN"/>
    <property type="match status" value="1"/>
</dbReference>
<dbReference type="FunFam" id="3.30.565.10:FF:000006">
    <property type="entry name" value="Sensor histidine kinase WalK"/>
    <property type="match status" value="1"/>
</dbReference>
<evidence type="ECO:0000313" key="13">
    <source>
        <dbReference type="Proteomes" id="UP000549911"/>
    </source>
</evidence>
<evidence type="ECO:0000256" key="4">
    <source>
        <dbReference type="ARBA" id="ARBA00022553"/>
    </source>
</evidence>
<evidence type="ECO:0000256" key="6">
    <source>
        <dbReference type="ARBA" id="ARBA00022741"/>
    </source>
</evidence>
<dbReference type="RefSeq" id="WP_179618744.1">
    <property type="nucleotide sequence ID" value="NZ_JACCBW010000001.1"/>
</dbReference>
<dbReference type="InterPro" id="IPR003594">
    <property type="entry name" value="HATPase_dom"/>
</dbReference>